<dbReference type="AlphaFoldDB" id="A0A1F4NPR7"/>
<feature type="transmembrane region" description="Helical" evidence="1">
    <location>
        <begin position="353"/>
        <end position="371"/>
    </location>
</feature>
<evidence type="ECO:0000256" key="1">
    <source>
        <dbReference type="SAM" id="Phobius"/>
    </source>
</evidence>
<keyword evidence="1" id="KW-0472">Membrane</keyword>
<feature type="transmembrane region" description="Helical" evidence="1">
    <location>
        <begin position="226"/>
        <end position="247"/>
    </location>
</feature>
<reference evidence="2 3" key="1">
    <citation type="journal article" date="2016" name="Nat. Commun.">
        <title>Thousands of microbial genomes shed light on interconnected biogeochemical processes in an aquifer system.</title>
        <authorList>
            <person name="Anantharaman K."/>
            <person name="Brown C.T."/>
            <person name="Hug L.A."/>
            <person name="Sharon I."/>
            <person name="Castelle C.J."/>
            <person name="Probst A.J."/>
            <person name="Thomas B.C."/>
            <person name="Singh A."/>
            <person name="Wilkins M.J."/>
            <person name="Karaoz U."/>
            <person name="Brodie E.L."/>
            <person name="Williams K.H."/>
            <person name="Hubbard S.S."/>
            <person name="Banfield J.F."/>
        </authorList>
    </citation>
    <scope>NUCLEOTIDE SEQUENCE [LARGE SCALE GENOMIC DNA]</scope>
</reference>
<dbReference type="EMBL" id="METD01000001">
    <property type="protein sequence ID" value="OGB73453.1"/>
    <property type="molecule type" value="Genomic_DNA"/>
</dbReference>
<feature type="transmembrane region" description="Helical" evidence="1">
    <location>
        <begin position="325"/>
        <end position="341"/>
    </location>
</feature>
<protein>
    <recommendedName>
        <fullName evidence="4">Glycosyltransferase RgtA/B/C/D-like domain-containing protein</fullName>
    </recommendedName>
</protein>
<feature type="transmembrane region" description="Helical" evidence="1">
    <location>
        <begin position="279"/>
        <end position="297"/>
    </location>
</feature>
<feature type="transmembrane region" description="Helical" evidence="1">
    <location>
        <begin position="168"/>
        <end position="195"/>
    </location>
</feature>
<dbReference type="Proteomes" id="UP000178085">
    <property type="component" value="Unassembled WGS sequence"/>
</dbReference>
<gene>
    <name evidence="2" type="ORF">A3K51_01150</name>
</gene>
<comment type="caution">
    <text evidence="2">The sequence shown here is derived from an EMBL/GenBank/DDBJ whole genome shotgun (WGS) entry which is preliminary data.</text>
</comment>
<accession>A0A1F4NPR7</accession>
<sequence length="512" mass="58550">MPKHVKTHRAKLARPHFGLLEGGLAVLLFAFCTRALSDPDFGWHLRSGMDLLRNLAIPRVDPYSYTAPTWPWVNHEWLADGIMAAIYQTLGPLALTFLFALLIGGAFMLAASLTKMELKYKLLASFLAVLAAFPILGVRMQMITLLGMATLLWLLYRYRDGQLKHLWWVIPLFLVWANLHGGFIIGFAIIAVWLTGEGVKYLFGRIWPKLYARLKITEPVFRPVQFGHLILVGLGSALATLINPYGWGLYYDFYKLFTNPLAIKSISEWQPVVLTNLTAQNYVVYASLLILLLLLTYRRIEPTRWLLIITFFCISLLYWRNLPFFMVISVGFLAEIIYEHTHIVFEQTFKNRWVILITVGLVIMAVSQRMLNVIPQTLDLTNTFRAGGYPIDAINWAKKNPDKIGTKMFNNYGHGGFLIWQFPEQKVFIDGRMPYWTNQDNRLLFADEQQSMSAQPGSIEFMARYYGVDWVIAPVGRPLDLALSGQTAWVPVYRDRVTAIYRQKSTPTAIAP</sequence>
<proteinExistence type="predicted"/>
<evidence type="ECO:0008006" key="4">
    <source>
        <dbReference type="Google" id="ProtNLM"/>
    </source>
</evidence>
<keyword evidence="1" id="KW-0812">Transmembrane</keyword>
<name>A0A1F4NPR7_UNCK3</name>
<organism evidence="2 3">
    <name type="scientific">candidate division Kazan bacterium RIFCSPLOWO2_01_FULL_45_19</name>
    <dbReference type="NCBI Taxonomy" id="1798538"/>
    <lineage>
        <taxon>Bacteria</taxon>
        <taxon>Bacteria division Kazan-3B-28</taxon>
    </lineage>
</organism>
<feature type="transmembrane region" description="Helical" evidence="1">
    <location>
        <begin position="123"/>
        <end position="156"/>
    </location>
</feature>
<keyword evidence="1" id="KW-1133">Transmembrane helix</keyword>
<feature type="transmembrane region" description="Helical" evidence="1">
    <location>
        <begin position="93"/>
        <end position="111"/>
    </location>
</feature>
<evidence type="ECO:0000313" key="2">
    <source>
        <dbReference type="EMBL" id="OGB73453.1"/>
    </source>
</evidence>
<evidence type="ECO:0000313" key="3">
    <source>
        <dbReference type="Proteomes" id="UP000178085"/>
    </source>
</evidence>